<dbReference type="CDD" id="cd08071">
    <property type="entry name" value="MPN_DUF2466"/>
    <property type="match status" value="1"/>
</dbReference>
<feature type="domain" description="MPN" evidence="7">
    <location>
        <begin position="191"/>
        <end position="315"/>
    </location>
</feature>
<comment type="similarity">
    <text evidence="6">Belongs to the UPF0758 family.</text>
</comment>
<proteinExistence type="inferred from homology"/>
<dbReference type="PANTHER" id="PTHR30471">
    <property type="entry name" value="DNA REPAIR PROTEIN RADC"/>
    <property type="match status" value="1"/>
</dbReference>
<dbReference type="Proteomes" id="UP000318288">
    <property type="component" value="Unassembled WGS sequence"/>
</dbReference>
<name>A0A5C6EG39_9BACT</name>
<dbReference type="InterPro" id="IPR001405">
    <property type="entry name" value="UPF0758"/>
</dbReference>
<evidence type="ECO:0000259" key="7">
    <source>
        <dbReference type="PROSITE" id="PS50249"/>
    </source>
</evidence>
<keyword evidence="5" id="KW-0482">Metalloprotease</keyword>
<comment type="caution">
    <text evidence="8">The sequence shown here is derived from an EMBL/GenBank/DDBJ whole genome shotgun (WGS) entry which is preliminary data.</text>
</comment>
<evidence type="ECO:0000256" key="5">
    <source>
        <dbReference type="ARBA" id="ARBA00023049"/>
    </source>
</evidence>
<dbReference type="AlphaFoldDB" id="A0A5C6EG39"/>
<dbReference type="Pfam" id="PF20582">
    <property type="entry name" value="UPF0758_N"/>
    <property type="match status" value="1"/>
</dbReference>
<dbReference type="InterPro" id="IPR020891">
    <property type="entry name" value="UPF0758_CS"/>
</dbReference>
<keyword evidence="3" id="KW-0378">Hydrolase</keyword>
<keyword evidence="9" id="KW-1185">Reference proteome</keyword>
<dbReference type="InterPro" id="IPR037518">
    <property type="entry name" value="MPN"/>
</dbReference>
<evidence type="ECO:0000256" key="3">
    <source>
        <dbReference type="ARBA" id="ARBA00022801"/>
    </source>
</evidence>
<dbReference type="InterPro" id="IPR046778">
    <property type="entry name" value="UPF0758_N"/>
</dbReference>
<dbReference type="PROSITE" id="PS50249">
    <property type="entry name" value="MPN"/>
    <property type="match status" value="1"/>
</dbReference>
<keyword evidence="2" id="KW-0479">Metal-binding</keyword>
<protein>
    <recommendedName>
        <fullName evidence="7">MPN domain-containing protein</fullName>
    </recommendedName>
</protein>
<dbReference type="InterPro" id="IPR025657">
    <property type="entry name" value="RadC_JAB"/>
</dbReference>
<gene>
    <name evidence="8" type="ORF">Poly51_56050</name>
</gene>
<organism evidence="8 9">
    <name type="scientific">Rubripirellula tenax</name>
    <dbReference type="NCBI Taxonomy" id="2528015"/>
    <lineage>
        <taxon>Bacteria</taxon>
        <taxon>Pseudomonadati</taxon>
        <taxon>Planctomycetota</taxon>
        <taxon>Planctomycetia</taxon>
        <taxon>Pirellulales</taxon>
        <taxon>Pirellulaceae</taxon>
        <taxon>Rubripirellula</taxon>
    </lineage>
</organism>
<dbReference type="GO" id="GO:0046872">
    <property type="term" value="F:metal ion binding"/>
    <property type="evidence" value="ECO:0007669"/>
    <property type="project" value="UniProtKB-KW"/>
</dbReference>
<sequence length="315" mass="35132">MSIERRQRLFAVIEPLVTLNDFSSEEAKQNCSESHPAYVTRTLGQLVTDGVLQRSEVAGEFRYRWIESKKTFEAAVWIDSQIHGTQIKETPTEDRPRERLLRLGAASLSNAELLAILIRVGVVKESAVVGGRKVANRFAQRIEDLSKCTPKDLKDVSVAVKKDSYCQIMAGIELGRRIASIEANRTPIATKITSTKEAIDYCQRAFARLATDGVQEEFHIVTLDTKHKPIQTHCITIGTLDASLVHPREVFHPAIRDSSSAILLVHNHPSGDPTPSREDHQVTDRLTESGKILGINVLDHIIVARQRCLSIRESS</sequence>
<keyword evidence="1" id="KW-0645">Protease</keyword>
<reference evidence="8 9" key="1">
    <citation type="submission" date="2019-02" db="EMBL/GenBank/DDBJ databases">
        <title>Deep-cultivation of Planctomycetes and their phenomic and genomic characterization uncovers novel biology.</title>
        <authorList>
            <person name="Wiegand S."/>
            <person name="Jogler M."/>
            <person name="Boedeker C."/>
            <person name="Pinto D."/>
            <person name="Vollmers J."/>
            <person name="Rivas-Marin E."/>
            <person name="Kohn T."/>
            <person name="Peeters S.H."/>
            <person name="Heuer A."/>
            <person name="Rast P."/>
            <person name="Oberbeckmann S."/>
            <person name="Bunk B."/>
            <person name="Jeske O."/>
            <person name="Meyerdierks A."/>
            <person name="Storesund J.E."/>
            <person name="Kallscheuer N."/>
            <person name="Luecker S."/>
            <person name="Lage O.M."/>
            <person name="Pohl T."/>
            <person name="Merkel B.J."/>
            <person name="Hornburger P."/>
            <person name="Mueller R.-W."/>
            <person name="Bruemmer F."/>
            <person name="Labrenz M."/>
            <person name="Spormann A.M."/>
            <person name="Op Den Camp H."/>
            <person name="Overmann J."/>
            <person name="Amann R."/>
            <person name="Jetten M.S.M."/>
            <person name="Mascher T."/>
            <person name="Medema M.H."/>
            <person name="Devos D.P."/>
            <person name="Kaster A.-K."/>
            <person name="Ovreas L."/>
            <person name="Rohde M."/>
            <person name="Galperin M.Y."/>
            <person name="Jogler C."/>
        </authorList>
    </citation>
    <scope>NUCLEOTIDE SEQUENCE [LARGE SCALE GENOMIC DNA]</scope>
    <source>
        <strain evidence="8 9">Poly51</strain>
    </source>
</reference>
<dbReference type="RefSeq" id="WP_146461925.1">
    <property type="nucleotide sequence ID" value="NZ_SJPW01000008.1"/>
</dbReference>
<dbReference type="GO" id="GO:0008237">
    <property type="term" value="F:metallopeptidase activity"/>
    <property type="evidence" value="ECO:0007669"/>
    <property type="project" value="UniProtKB-KW"/>
</dbReference>
<dbReference type="PROSITE" id="PS01302">
    <property type="entry name" value="UPF0758"/>
    <property type="match status" value="1"/>
</dbReference>
<dbReference type="EMBL" id="SJPW01000008">
    <property type="protein sequence ID" value="TWU46209.1"/>
    <property type="molecule type" value="Genomic_DNA"/>
</dbReference>
<keyword evidence="4" id="KW-0862">Zinc</keyword>
<evidence type="ECO:0000313" key="9">
    <source>
        <dbReference type="Proteomes" id="UP000318288"/>
    </source>
</evidence>
<dbReference type="PANTHER" id="PTHR30471:SF3">
    <property type="entry name" value="UPF0758 PROTEIN YEES-RELATED"/>
    <property type="match status" value="1"/>
</dbReference>
<evidence type="ECO:0000313" key="8">
    <source>
        <dbReference type="EMBL" id="TWU46209.1"/>
    </source>
</evidence>
<dbReference type="Gene3D" id="3.40.140.10">
    <property type="entry name" value="Cytidine Deaminase, domain 2"/>
    <property type="match status" value="1"/>
</dbReference>
<dbReference type="GO" id="GO:0006508">
    <property type="term" value="P:proteolysis"/>
    <property type="evidence" value="ECO:0007669"/>
    <property type="project" value="UniProtKB-KW"/>
</dbReference>
<dbReference type="Pfam" id="PF04002">
    <property type="entry name" value="RadC"/>
    <property type="match status" value="1"/>
</dbReference>
<accession>A0A5C6EG39</accession>
<evidence type="ECO:0000256" key="1">
    <source>
        <dbReference type="ARBA" id="ARBA00022670"/>
    </source>
</evidence>
<dbReference type="NCBIfam" id="TIGR00608">
    <property type="entry name" value="radc"/>
    <property type="match status" value="1"/>
</dbReference>
<evidence type="ECO:0000256" key="2">
    <source>
        <dbReference type="ARBA" id="ARBA00022723"/>
    </source>
</evidence>
<evidence type="ECO:0000256" key="4">
    <source>
        <dbReference type="ARBA" id="ARBA00022833"/>
    </source>
</evidence>
<evidence type="ECO:0000256" key="6">
    <source>
        <dbReference type="RuleBase" id="RU003797"/>
    </source>
</evidence>
<dbReference type="OrthoDB" id="9804482at2"/>
<dbReference type="NCBIfam" id="NF000642">
    <property type="entry name" value="PRK00024.1"/>
    <property type="match status" value="1"/>
</dbReference>